<feature type="chain" id="PRO_5045414905" evidence="1">
    <location>
        <begin position="20"/>
        <end position="193"/>
    </location>
</feature>
<dbReference type="PANTHER" id="PTHR34406">
    <property type="entry name" value="PROTEIN YCEI"/>
    <property type="match status" value="1"/>
</dbReference>
<keyword evidence="1" id="KW-0732">Signal</keyword>
<evidence type="ECO:0000313" key="3">
    <source>
        <dbReference type="EMBL" id="MEV8468602.1"/>
    </source>
</evidence>
<dbReference type="InterPro" id="IPR036761">
    <property type="entry name" value="TTHA0802/YceI-like_sf"/>
</dbReference>
<proteinExistence type="predicted"/>
<dbReference type="InterPro" id="IPR007372">
    <property type="entry name" value="Lipid/polyisoprenoid-bd_YceI"/>
</dbReference>
<gene>
    <name evidence="3" type="ORF">AB0T83_17660</name>
</gene>
<name>A0ABV3LC51_9RHOB</name>
<dbReference type="Pfam" id="PF04264">
    <property type="entry name" value="YceI"/>
    <property type="match status" value="1"/>
</dbReference>
<comment type="caution">
    <text evidence="3">The sequence shown here is derived from an EMBL/GenBank/DDBJ whole genome shotgun (WGS) entry which is preliminary data.</text>
</comment>
<evidence type="ECO:0000259" key="2">
    <source>
        <dbReference type="SMART" id="SM00867"/>
    </source>
</evidence>
<dbReference type="SMART" id="SM00867">
    <property type="entry name" value="YceI"/>
    <property type="match status" value="1"/>
</dbReference>
<dbReference type="Gene3D" id="2.40.128.110">
    <property type="entry name" value="Lipid/polyisoprenoid-binding, YceI-like"/>
    <property type="match status" value="1"/>
</dbReference>
<keyword evidence="4" id="KW-1185">Reference proteome</keyword>
<dbReference type="EMBL" id="JBFBVU010000033">
    <property type="protein sequence ID" value="MEV8468602.1"/>
    <property type="molecule type" value="Genomic_DNA"/>
</dbReference>
<dbReference type="RefSeq" id="WP_366194557.1">
    <property type="nucleotide sequence ID" value="NZ_JBFBVU010000033.1"/>
</dbReference>
<dbReference type="Proteomes" id="UP001553161">
    <property type="component" value="Unassembled WGS sequence"/>
</dbReference>
<organism evidence="3 4">
    <name type="scientific">Meridianimarinicoccus marinus</name>
    <dbReference type="NCBI Taxonomy" id="3231483"/>
    <lineage>
        <taxon>Bacteria</taxon>
        <taxon>Pseudomonadati</taxon>
        <taxon>Pseudomonadota</taxon>
        <taxon>Alphaproteobacteria</taxon>
        <taxon>Rhodobacterales</taxon>
        <taxon>Paracoccaceae</taxon>
        <taxon>Meridianimarinicoccus</taxon>
    </lineage>
</organism>
<dbReference type="PANTHER" id="PTHR34406:SF1">
    <property type="entry name" value="PROTEIN YCEI"/>
    <property type="match status" value="1"/>
</dbReference>
<protein>
    <submittedName>
        <fullName evidence="3">YceI family protein</fullName>
    </submittedName>
</protein>
<evidence type="ECO:0000256" key="1">
    <source>
        <dbReference type="SAM" id="SignalP"/>
    </source>
</evidence>
<feature type="domain" description="Lipid/polyisoprenoid-binding YceI-like" evidence="2">
    <location>
        <begin position="23"/>
        <end position="190"/>
    </location>
</feature>
<reference evidence="3 4" key="1">
    <citation type="submission" date="2024-07" db="EMBL/GenBank/DDBJ databases">
        <authorList>
            <person name="Kang M."/>
        </authorList>
    </citation>
    <scope>NUCLEOTIDE SEQUENCE [LARGE SCALE GENOMIC DNA]</scope>
    <source>
        <strain evidence="3 4">DFM31</strain>
    </source>
</reference>
<dbReference type="SUPFAM" id="SSF101874">
    <property type="entry name" value="YceI-like"/>
    <property type="match status" value="1"/>
</dbReference>
<sequence>MKRLALLALATVLPLTAQAEMARYSVDPEHVVVAFLVKHMGYANVLGRFTEVSGGFEFDPVSTELSAVEVTVEAASLQSDDPARDGHVRSKDFLAAEAHPTFTFTAQGGTAITETTGTVDGTLTLRGVSQPLTLDVTLNQIAVYPFGHRKQTVGISARGMVKRSEFGMDYGIANGLVADEVYLIIEAEGIRQD</sequence>
<feature type="signal peptide" evidence="1">
    <location>
        <begin position="1"/>
        <end position="19"/>
    </location>
</feature>
<evidence type="ECO:0000313" key="4">
    <source>
        <dbReference type="Proteomes" id="UP001553161"/>
    </source>
</evidence>
<accession>A0ABV3LC51</accession>